<evidence type="ECO:0000256" key="4">
    <source>
        <dbReference type="ARBA" id="ARBA00012513"/>
    </source>
</evidence>
<evidence type="ECO:0000256" key="9">
    <source>
        <dbReference type="ARBA" id="ARBA00022679"/>
    </source>
</evidence>
<evidence type="ECO:0000256" key="21">
    <source>
        <dbReference type="SAM" id="MobiDB-lite"/>
    </source>
</evidence>
<comment type="caution">
    <text evidence="23">The sequence shown here is derived from an EMBL/GenBank/DDBJ whole genome shotgun (WGS) entry which is preliminary data.</text>
</comment>
<keyword evidence="9" id="KW-0808">Transferase</keyword>
<sequence length="465" mass="53857">MGKLNVTIMRYLSAEDFRVLTAIEMGMKNHELVPAALAASLANLQHGGVHKLLRELCKHRLLSYERGVKFDGYRLTNMGYDYLALNSLTKRNIIESFGNQIGVGKESNIYTVADSEGNELCLKLHRLGRICFRKVTEKRDYHKHRKSVSWLYLSRISATKEFAYMKALYDRKFPVPKPIDFNRHCIVMELIKGTLLNHILELKDVENLYDQLMNMILNFANSGVIHGDFNEFNIMITDEEKPVIIDFPQMLSTEHPDAEIFFNRDVQCIKDFFKKRFSFESELYPKFCDVKRSDTLDAEVLCSGFTKSMAKHLNIEYGLEDETDEKHEMKAEDTDEIGVEREMDQLKLKHEELESNSGYTSTDVIFKSLQNNEKPNVRCAEDASDTISSNSFDNCDIDRFDDRSVTSATTIHPDEIKRRVKRQQLLKDKKEIRKRCTAKGEASAVTRTRRENQDNIKQSNGLWEL</sequence>
<dbReference type="AlphaFoldDB" id="A0ABD2MJ81"/>
<evidence type="ECO:0000256" key="14">
    <source>
        <dbReference type="ARBA" id="ARBA00022842"/>
    </source>
</evidence>
<evidence type="ECO:0000256" key="1">
    <source>
        <dbReference type="ARBA" id="ARBA00001946"/>
    </source>
</evidence>
<keyword evidence="14" id="KW-0460">Magnesium</keyword>
<accession>A0ABD2MJ81</accession>
<comment type="similarity">
    <text evidence="3">Belongs to the protein kinase superfamily. RIO-type Ser/Thr kinase family.</text>
</comment>
<feature type="domain" description="RIO kinase" evidence="22">
    <location>
        <begin position="66"/>
        <end position="289"/>
    </location>
</feature>
<dbReference type="InterPro" id="IPR018934">
    <property type="entry name" value="RIO_dom"/>
</dbReference>
<dbReference type="GO" id="GO:0004674">
    <property type="term" value="F:protein serine/threonine kinase activity"/>
    <property type="evidence" value="ECO:0007669"/>
    <property type="project" value="UniProtKB-KW"/>
</dbReference>
<comment type="subunit">
    <text evidence="17">Associated with late 40S pre-ribosomal particles. Interacts with PLK1 (via its N-terminus).</text>
</comment>
<dbReference type="CDD" id="cd05144">
    <property type="entry name" value="RIO2_C"/>
    <property type="match status" value="1"/>
</dbReference>
<dbReference type="GO" id="GO:0005737">
    <property type="term" value="C:cytoplasm"/>
    <property type="evidence" value="ECO:0007669"/>
    <property type="project" value="UniProtKB-SubCell"/>
</dbReference>
<dbReference type="FunFam" id="3.30.200.20:FF:000052">
    <property type="entry name" value="Serine/threonine-protein kinase RIO2"/>
    <property type="match status" value="1"/>
</dbReference>
<keyword evidence="7" id="KW-0723">Serine/threonine-protein kinase</keyword>
<dbReference type="Pfam" id="PF01163">
    <property type="entry name" value="RIO1"/>
    <property type="match status" value="1"/>
</dbReference>
<dbReference type="InterPro" id="IPR018935">
    <property type="entry name" value="RIO_kinase_CS"/>
</dbReference>
<evidence type="ECO:0000256" key="12">
    <source>
        <dbReference type="ARBA" id="ARBA00022777"/>
    </source>
</evidence>
<evidence type="ECO:0000313" key="23">
    <source>
        <dbReference type="EMBL" id="KAL3266422.1"/>
    </source>
</evidence>
<dbReference type="InterPro" id="IPR000687">
    <property type="entry name" value="RIO_kinase"/>
</dbReference>
<evidence type="ECO:0000256" key="11">
    <source>
        <dbReference type="ARBA" id="ARBA00022741"/>
    </source>
</evidence>
<proteinExistence type="inferred from homology"/>
<dbReference type="InterPro" id="IPR030484">
    <property type="entry name" value="Rio2"/>
</dbReference>
<dbReference type="InterPro" id="IPR036390">
    <property type="entry name" value="WH_DNA-bd_sf"/>
</dbReference>
<evidence type="ECO:0000256" key="8">
    <source>
        <dbReference type="ARBA" id="ARBA00022553"/>
    </source>
</evidence>
<evidence type="ECO:0000256" key="10">
    <source>
        <dbReference type="ARBA" id="ARBA00022723"/>
    </source>
</evidence>
<comment type="catalytic activity">
    <reaction evidence="16">
        <text>L-seryl-[protein] + ATP = O-phospho-L-seryl-[protein] + ADP + H(+)</text>
        <dbReference type="Rhea" id="RHEA:17989"/>
        <dbReference type="Rhea" id="RHEA-COMP:9863"/>
        <dbReference type="Rhea" id="RHEA-COMP:11604"/>
        <dbReference type="ChEBI" id="CHEBI:15378"/>
        <dbReference type="ChEBI" id="CHEBI:29999"/>
        <dbReference type="ChEBI" id="CHEBI:30616"/>
        <dbReference type="ChEBI" id="CHEBI:83421"/>
        <dbReference type="ChEBI" id="CHEBI:456216"/>
        <dbReference type="EC" id="2.7.11.1"/>
    </reaction>
</comment>
<keyword evidence="13" id="KW-0067">ATP-binding</keyword>
<dbReference type="PANTHER" id="PTHR45852:SF1">
    <property type="entry name" value="SERINE_THREONINE-PROTEIN KINASE RIO2"/>
    <property type="match status" value="1"/>
</dbReference>
<keyword evidence="8" id="KW-0597">Phosphoprotein</keyword>
<evidence type="ECO:0000256" key="5">
    <source>
        <dbReference type="ARBA" id="ARBA00022490"/>
    </source>
</evidence>
<dbReference type="GO" id="GO:0005524">
    <property type="term" value="F:ATP binding"/>
    <property type="evidence" value="ECO:0007669"/>
    <property type="project" value="UniProtKB-KW"/>
</dbReference>
<evidence type="ECO:0000256" key="6">
    <source>
        <dbReference type="ARBA" id="ARBA00022517"/>
    </source>
</evidence>
<dbReference type="InterPro" id="IPR011009">
    <property type="entry name" value="Kinase-like_dom_sf"/>
</dbReference>
<dbReference type="InterPro" id="IPR015285">
    <property type="entry name" value="RIO2_wHTH_N"/>
</dbReference>
<evidence type="ECO:0000259" key="22">
    <source>
        <dbReference type="SMART" id="SM00090"/>
    </source>
</evidence>
<keyword evidence="24" id="KW-1185">Reference proteome</keyword>
<dbReference type="Pfam" id="PF09202">
    <property type="entry name" value="Rio2_N"/>
    <property type="match status" value="1"/>
</dbReference>
<comment type="catalytic activity">
    <reaction evidence="15">
        <text>L-threonyl-[protein] + ATP = O-phospho-L-threonyl-[protein] + ADP + H(+)</text>
        <dbReference type="Rhea" id="RHEA:46608"/>
        <dbReference type="Rhea" id="RHEA-COMP:11060"/>
        <dbReference type="Rhea" id="RHEA-COMP:11605"/>
        <dbReference type="ChEBI" id="CHEBI:15378"/>
        <dbReference type="ChEBI" id="CHEBI:30013"/>
        <dbReference type="ChEBI" id="CHEBI:30616"/>
        <dbReference type="ChEBI" id="CHEBI:61977"/>
        <dbReference type="ChEBI" id="CHEBI:456216"/>
        <dbReference type="EC" id="2.7.11.1"/>
    </reaction>
</comment>
<dbReference type="Gene3D" id="1.10.510.10">
    <property type="entry name" value="Transferase(Phosphotransferase) domain 1"/>
    <property type="match status" value="1"/>
</dbReference>
<feature type="region of interest" description="Disordered" evidence="21">
    <location>
        <begin position="437"/>
        <end position="465"/>
    </location>
</feature>
<comment type="cofactor">
    <cofactor evidence="1">
        <name>Mg(2+)</name>
        <dbReference type="ChEBI" id="CHEBI:18420"/>
    </cofactor>
</comment>
<dbReference type="Gene3D" id="3.30.200.20">
    <property type="entry name" value="Phosphorylase Kinase, domain 1"/>
    <property type="match status" value="1"/>
</dbReference>
<dbReference type="FunFam" id="1.10.10.10:FF:000053">
    <property type="entry name" value="Serine/threonine-protein kinase RIO2"/>
    <property type="match status" value="1"/>
</dbReference>
<dbReference type="Gene3D" id="1.10.10.10">
    <property type="entry name" value="Winged helix-like DNA-binding domain superfamily/Winged helix DNA-binding domain"/>
    <property type="match status" value="1"/>
</dbReference>
<evidence type="ECO:0000256" key="13">
    <source>
        <dbReference type="ARBA" id="ARBA00022840"/>
    </source>
</evidence>
<keyword evidence="12" id="KW-0418">Kinase</keyword>
<evidence type="ECO:0000256" key="20">
    <source>
        <dbReference type="ARBA" id="ARBA00076005"/>
    </source>
</evidence>
<keyword evidence="11" id="KW-0547">Nucleotide-binding</keyword>
<name>A0ABD2MJ81_9CUCU</name>
<evidence type="ECO:0000256" key="2">
    <source>
        <dbReference type="ARBA" id="ARBA00004496"/>
    </source>
</evidence>
<dbReference type="Proteomes" id="UP001516400">
    <property type="component" value="Unassembled WGS sequence"/>
</dbReference>
<dbReference type="SUPFAM" id="SSF46785">
    <property type="entry name" value="Winged helix' DNA-binding domain"/>
    <property type="match status" value="1"/>
</dbReference>
<dbReference type="EMBL" id="JABFTP020000001">
    <property type="protein sequence ID" value="KAL3266422.1"/>
    <property type="molecule type" value="Genomic_DNA"/>
</dbReference>
<evidence type="ECO:0000256" key="17">
    <source>
        <dbReference type="ARBA" id="ARBA00064676"/>
    </source>
</evidence>
<evidence type="ECO:0000256" key="16">
    <source>
        <dbReference type="ARBA" id="ARBA00048679"/>
    </source>
</evidence>
<organism evidence="23 24">
    <name type="scientific">Cryptolaemus montrouzieri</name>
    <dbReference type="NCBI Taxonomy" id="559131"/>
    <lineage>
        <taxon>Eukaryota</taxon>
        <taxon>Metazoa</taxon>
        <taxon>Ecdysozoa</taxon>
        <taxon>Arthropoda</taxon>
        <taxon>Hexapoda</taxon>
        <taxon>Insecta</taxon>
        <taxon>Pterygota</taxon>
        <taxon>Neoptera</taxon>
        <taxon>Endopterygota</taxon>
        <taxon>Coleoptera</taxon>
        <taxon>Polyphaga</taxon>
        <taxon>Cucujiformia</taxon>
        <taxon>Coccinelloidea</taxon>
        <taxon>Coccinellidae</taxon>
        <taxon>Scymninae</taxon>
        <taxon>Scymnini</taxon>
        <taxon>Cryptolaemus</taxon>
    </lineage>
</organism>
<protein>
    <recommendedName>
        <fullName evidence="18">Serine/threonine-protein kinase RIO2</fullName>
        <ecNumber evidence="4">2.7.11.1</ecNumber>
    </recommendedName>
    <alternativeName>
        <fullName evidence="20">RIO kinase 2</fullName>
    </alternativeName>
    <alternativeName>
        <fullName evidence="19">Serine/threonine-protein kinase rio2</fullName>
    </alternativeName>
</protein>
<dbReference type="PANTHER" id="PTHR45852">
    <property type="entry name" value="SER/THR-PROTEIN KINASE RIO2"/>
    <property type="match status" value="1"/>
</dbReference>
<reference evidence="23 24" key="1">
    <citation type="journal article" date="2021" name="BMC Biol.">
        <title>Horizontally acquired antibacterial genes associated with adaptive radiation of ladybird beetles.</title>
        <authorList>
            <person name="Li H.S."/>
            <person name="Tang X.F."/>
            <person name="Huang Y.H."/>
            <person name="Xu Z.Y."/>
            <person name="Chen M.L."/>
            <person name="Du X.Y."/>
            <person name="Qiu B.Y."/>
            <person name="Chen P.T."/>
            <person name="Zhang W."/>
            <person name="Slipinski A."/>
            <person name="Escalona H.E."/>
            <person name="Waterhouse R.M."/>
            <person name="Zwick A."/>
            <person name="Pang H."/>
        </authorList>
    </citation>
    <scope>NUCLEOTIDE SEQUENCE [LARGE SCALE GENOMIC DNA]</scope>
    <source>
        <strain evidence="23">SYSU2018</strain>
    </source>
</reference>
<feature type="compositionally biased region" description="Polar residues" evidence="21">
    <location>
        <begin position="455"/>
        <end position="465"/>
    </location>
</feature>
<dbReference type="GO" id="GO:0042254">
    <property type="term" value="P:ribosome biogenesis"/>
    <property type="evidence" value="ECO:0007669"/>
    <property type="project" value="UniProtKB-KW"/>
</dbReference>
<dbReference type="SMART" id="SM00090">
    <property type="entry name" value="RIO"/>
    <property type="match status" value="1"/>
</dbReference>
<dbReference type="GO" id="GO:0046872">
    <property type="term" value="F:metal ion binding"/>
    <property type="evidence" value="ECO:0007669"/>
    <property type="project" value="UniProtKB-KW"/>
</dbReference>
<comment type="subcellular location">
    <subcellularLocation>
        <location evidence="2">Cytoplasm</location>
    </subcellularLocation>
</comment>
<evidence type="ECO:0000256" key="18">
    <source>
        <dbReference type="ARBA" id="ARBA00068353"/>
    </source>
</evidence>
<dbReference type="FunFam" id="1.10.510.10:FF:000307">
    <property type="entry name" value="Serine/threonine-protein kinase RIO2"/>
    <property type="match status" value="1"/>
</dbReference>
<dbReference type="InterPro" id="IPR036388">
    <property type="entry name" value="WH-like_DNA-bd_sf"/>
</dbReference>
<keyword evidence="6" id="KW-0690">Ribosome biogenesis</keyword>
<keyword evidence="5" id="KW-0963">Cytoplasm</keyword>
<evidence type="ECO:0000256" key="19">
    <source>
        <dbReference type="ARBA" id="ARBA00068837"/>
    </source>
</evidence>
<evidence type="ECO:0000256" key="3">
    <source>
        <dbReference type="ARBA" id="ARBA00009196"/>
    </source>
</evidence>
<keyword evidence="10" id="KW-0479">Metal-binding</keyword>
<dbReference type="SUPFAM" id="SSF56112">
    <property type="entry name" value="Protein kinase-like (PK-like)"/>
    <property type="match status" value="1"/>
</dbReference>
<gene>
    <name evidence="23" type="ORF">HHI36_010598</name>
</gene>
<evidence type="ECO:0000256" key="7">
    <source>
        <dbReference type="ARBA" id="ARBA00022527"/>
    </source>
</evidence>
<dbReference type="PROSITE" id="PS01245">
    <property type="entry name" value="RIO1"/>
    <property type="match status" value="1"/>
</dbReference>
<evidence type="ECO:0000256" key="15">
    <source>
        <dbReference type="ARBA" id="ARBA00047899"/>
    </source>
</evidence>
<dbReference type="EC" id="2.7.11.1" evidence="4"/>
<evidence type="ECO:0000313" key="24">
    <source>
        <dbReference type="Proteomes" id="UP001516400"/>
    </source>
</evidence>